<sequence>MDCFTECLNKLKDIHEKEVLGLQNKLLELNTEKCRDAQRIEELFAKNHQLREQQKALKENVKVLENRLRAGLCDRCMVTQELAKKKQHEYENSHLQSLQHIFILTNEMNGLKEENKTLKEELKRLRNLEDRPKHHRTMSRESSSSPDSPVPLLSPGGRKPSTEKPPPSRETEEDYLPHTPLGEEKSSGYQTSAIPKIPPGTNLQEQRVLDMNPQRISNQLHGTIAVVRPGSRSCLSEKNSSETATPPPPRSSPPSPPYDQSHTLDSYMKTNKQDSREAASSYESLKLTARSEHLCLLNRHLSLHRFGLRSHCSSPTGTQSFSRRGLKGEEGEEVRSRLQEDWEDRPAFLDLPGAIVYMRDQRLEGTLQFLEQRERLQYLLAQQQLRGLRVRVESSRDRDTAPAEREEKPPSPPHQTIDSEGKEIRKEEKHPPCKEPCAEPVRPLLPVARDCSEPREKEEDTRNYILDKPLDLSDYGRCREAPRLPDWLKSPSPPETRTPSPKLGERFSAQRSKGAHSLMIPETLSKFPVSNPHDVPRDADRVCSQDRDVPPATLERMPSPQGHHPSKLTSDEAEHDAGIRLRLSLRKQEADVQPDTNHAESSKPESDELDTSDSEVAPNYDPGTNQDPQGEDLRYFCVKDKIQGLPKKRKRGQDLWNKAAKKSPRGRRRVKGVFAQTEEEESPKEEDNPSPASSNGASEETSMSGP</sequence>
<dbReference type="OrthoDB" id="8809203at2759"/>
<feature type="coiled-coil region" evidence="1">
    <location>
        <begin position="12"/>
        <end position="67"/>
    </location>
</feature>
<dbReference type="KEGG" id="shr:100923737"/>
<feature type="region of interest" description="Disordered" evidence="2">
    <location>
        <begin position="222"/>
        <end position="264"/>
    </location>
</feature>
<feature type="compositionally biased region" description="Pro residues" evidence="2">
    <location>
        <begin position="245"/>
        <end position="257"/>
    </location>
</feature>
<evidence type="ECO:0000256" key="1">
    <source>
        <dbReference type="SAM" id="Coils"/>
    </source>
</evidence>
<gene>
    <name evidence="4" type="primary">RBBP8NL</name>
</gene>
<feature type="compositionally biased region" description="Basic and acidic residues" evidence="2">
    <location>
        <begin position="450"/>
        <end position="462"/>
    </location>
</feature>
<dbReference type="InterPro" id="IPR033316">
    <property type="entry name" value="RBBP8-like"/>
</dbReference>
<protein>
    <submittedName>
        <fullName evidence="4">RBBP8 N-terminal like</fullName>
    </submittedName>
</protein>
<dbReference type="RefSeq" id="XP_012395099.1">
    <property type="nucleotide sequence ID" value="XM_012539645.3"/>
</dbReference>
<evidence type="ECO:0000313" key="4">
    <source>
        <dbReference type="Ensembl" id="ENSSHAP00000015306.2"/>
    </source>
</evidence>
<feature type="compositionally biased region" description="Basic and acidic residues" evidence="2">
    <location>
        <begin position="417"/>
        <end position="437"/>
    </location>
</feature>
<keyword evidence="1" id="KW-0175">Coiled coil</keyword>
<feature type="compositionally biased region" description="Basic and acidic residues" evidence="2">
    <location>
        <begin position="534"/>
        <end position="549"/>
    </location>
</feature>
<reference evidence="4" key="2">
    <citation type="submission" date="2025-08" db="UniProtKB">
        <authorList>
            <consortium name="Ensembl"/>
        </authorList>
    </citation>
    <scope>IDENTIFICATION</scope>
</reference>
<dbReference type="GeneTree" id="ENSGT00530000063835"/>
<dbReference type="GeneID" id="100923737"/>
<dbReference type="Pfam" id="PF10482">
    <property type="entry name" value="CtIP_N"/>
    <property type="match status" value="1"/>
</dbReference>
<feature type="compositionally biased region" description="Polar residues" evidence="2">
    <location>
        <begin position="690"/>
        <end position="706"/>
    </location>
</feature>
<feature type="compositionally biased region" description="Basic and acidic residues" evidence="2">
    <location>
        <begin position="390"/>
        <end position="409"/>
    </location>
</feature>
<dbReference type="CTD" id="140893"/>
<feature type="compositionally biased region" description="Basic and acidic residues" evidence="2">
    <location>
        <begin position="160"/>
        <end position="170"/>
    </location>
</feature>
<dbReference type="Proteomes" id="UP000007648">
    <property type="component" value="Unassembled WGS sequence"/>
</dbReference>
<feature type="compositionally biased region" description="Basic residues" evidence="2">
    <location>
        <begin position="659"/>
        <end position="671"/>
    </location>
</feature>
<organism evidence="4 5">
    <name type="scientific">Sarcophilus harrisii</name>
    <name type="common">Tasmanian devil</name>
    <name type="synonym">Sarcophilus laniarius</name>
    <dbReference type="NCBI Taxonomy" id="9305"/>
    <lineage>
        <taxon>Eukaryota</taxon>
        <taxon>Metazoa</taxon>
        <taxon>Chordata</taxon>
        <taxon>Craniata</taxon>
        <taxon>Vertebrata</taxon>
        <taxon>Euteleostomi</taxon>
        <taxon>Mammalia</taxon>
        <taxon>Metatheria</taxon>
        <taxon>Dasyuromorphia</taxon>
        <taxon>Dasyuridae</taxon>
        <taxon>Sarcophilus</taxon>
    </lineage>
</organism>
<evidence type="ECO:0000256" key="2">
    <source>
        <dbReference type="SAM" id="MobiDB-lite"/>
    </source>
</evidence>
<dbReference type="InterPro" id="IPR019518">
    <property type="entry name" value="CtIP_N"/>
</dbReference>
<feature type="compositionally biased region" description="Polar residues" evidence="2">
    <location>
        <begin position="311"/>
        <end position="322"/>
    </location>
</feature>
<dbReference type="PANTHER" id="PTHR15107:SF3">
    <property type="entry name" value="RBBP8 N-TERMINAL-LIKE PROTEIN"/>
    <property type="match status" value="1"/>
</dbReference>
<proteinExistence type="predicted"/>
<dbReference type="eggNOG" id="ENOG502RTF0">
    <property type="taxonomic scope" value="Eukaryota"/>
</dbReference>
<evidence type="ECO:0000313" key="5">
    <source>
        <dbReference type="Proteomes" id="UP000007648"/>
    </source>
</evidence>
<dbReference type="InParanoid" id="G3WIQ1"/>
<feature type="compositionally biased region" description="Low complexity" evidence="2">
    <location>
        <begin position="142"/>
        <end position="155"/>
    </location>
</feature>
<feature type="region of interest" description="Disordered" evidence="2">
    <location>
        <begin position="125"/>
        <end position="203"/>
    </location>
</feature>
<dbReference type="STRING" id="9305.ENSSHAP00000015306"/>
<feature type="region of interest" description="Disordered" evidence="2">
    <location>
        <begin position="309"/>
        <end position="339"/>
    </location>
</feature>
<dbReference type="PANTHER" id="PTHR15107">
    <property type="entry name" value="RETINOBLASTOMA BINDING PROTEIN 8"/>
    <property type="match status" value="1"/>
</dbReference>
<feature type="compositionally biased region" description="Basic and acidic residues" evidence="2">
    <location>
        <begin position="468"/>
        <end position="483"/>
    </location>
</feature>
<feature type="compositionally biased region" description="Basic and acidic residues" evidence="2">
    <location>
        <begin position="597"/>
        <end position="606"/>
    </location>
</feature>
<feature type="compositionally biased region" description="Basic and acidic residues" evidence="2">
    <location>
        <begin position="631"/>
        <end position="642"/>
    </location>
</feature>
<feature type="domain" description="DNA endonuclease Ctp1 N-terminal" evidence="3">
    <location>
        <begin position="4"/>
        <end position="123"/>
    </location>
</feature>
<evidence type="ECO:0000259" key="3">
    <source>
        <dbReference type="Pfam" id="PF10482"/>
    </source>
</evidence>
<feature type="compositionally biased region" description="Basic and acidic residues" evidence="2">
    <location>
        <begin position="326"/>
        <end position="339"/>
    </location>
</feature>
<keyword evidence="5" id="KW-1185">Reference proteome</keyword>
<reference evidence="4 5" key="1">
    <citation type="journal article" date="2011" name="Proc. Natl. Acad. Sci. U.S.A.">
        <title>Genetic diversity and population structure of the endangered marsupial Sarcophilus harrisii (Tasmanian devil).</title>
        <authorList>
            <person name="Miller W."/>
            <person name="Hayes V.M."/>
            <person name="Ratan A."/>
            <person name="Petersen D.C."/>
            <person name="Wittekindt N.E."/>
            <person name="Miller J."/>
            <person name="Walenz B."/>
            <person name="Knight J."/>
            <person name="Qi J."/>
            <person name="Zhao F."/>
            <person name="Wang Q."/>
            <person name="Bedoya-Reina O.C."/>
            <person name="Katiyar N."/>
            <person name="Tomsho L.P."/>
            <person name="Kasson L.M."/>
            <person name="Hardie R.A."/>
            <person name="Woodbridge P."/>
            <person name="Tindall E.A."/>
            <person name="Bertelsen M.F."/>
            <person name="Dixon D."/>
            <person name="Pyecroft S."/>
            <person name="Helgen K.M."/>
            <person name="Lesk A.M."/>
            <person name="Pringle T.H."/>
            <person name="Patterson N."/>
            <person name="Zhang Y."/>
            <person name="Kreiss A."/>
            <person name="Woods G.M."/>
            <person name="Jones M.E."/>
            <person name="Schuster S.C."/>
        </authorList>
    </citation>
    <scope>NUCLEOTIDE SEQUENCE [LARGE SCALE GENOMIC DNA]</scope>
</reference>
<feature type="compositionally biased region" description="Polar residues" evidence="2">
    <location>
        <begin position="233"/>
        <end position="244"/>
    </location>
</feature>
<dbReference type="AlphaFoldDB" id="G3WIQ1"/>
<dbReference type="FunCoup" id="G3WIQ1">
    <property type="interactions" value="203"/>
</dbReference>
<feature type="region of interest" description="Disordered" evidence="2">
    <location>
        <begin position="389"/>
        <end position="706"/>
    </location>
</feature>
<reference evidence="4" key="3">
    <citation type="submission" date="2025-09" db="UniProtKB">
        <authorList>
            <consortium name="Ensembl"/>
        </authorList>
    </citation>
    <scope>IDENTIFICATION</scope>
</reference>
<accession>G3WIQ1</accession>
<name>G3WIQ1_SARHA</name>
<feature type="compositionally biased region" description="Basic and acidic residues" evidence="2">
    <location>
        <begin position="569"/>
        <end position="579"/>
    </location>
</feature>
<dbReference type="Ensembl" id="ENSSHAT00000015433.2">
    <property type="protein sequence ID" value="ENSSHAP00000015306.2"/>
    <property type="gene ID" value="ENSSHAG00000013047.2"/>
</dbReference>